<keyword evidence="1" id="KW-0732">Signal</keyword>
<dbReference type="PANTHER" id="PTHR11177">
    <property type="entry name" value="CHITINASE"/>
    <property type="match status" value="1"/>
</dbReference>
<dbReference type="FunFam" id="3.10.50.10:FF:000001">
    <property type="entry name" value="Chitinase 3-like 1"/>
    <property type="match status" value="1"/>
</dbReference>
<feature type="region of interest" description="Disordered" evidence="7">
    <location>
        <begin position="394"/>
        <end position="431"/>
    </location>
</feature>
<dbReference type="Gene3D" id="3.20.20.80">
    <property type="entry name" value="Glycosidases"/>
    <property type="match status" value="1"/>
</dbReference>
<evidence type="ECO:0000313" key="10">
    <source>
        <dbReference type="Proteomes" id="UP001519460"/>
    </source>
</evidence>
<comment type="similarity">
    <text evidence="6">Belongs to the glycosyl hydrolase 18 family.</text>
</comment>
<dbReference type="InterPro" id="IPR001579">
    <property type="entry name" value="Glyco_hydro_18_chit_AS"/>
</dbReference>
<keyword evidence="3" id="KW-1015">Disulfide bond</keyword>
<dbReference type="PANTHER" id="PTHR11177:SF317">
    <property type="entry name" value="CHITINASE 12-RELATED"/>
    <property type="match status" value="1"/>
</dbReference>
<proteinExistence type="inferred from homology"/>
<feature type="compositionally biased region" description="Low complexity" evidence="7">
    <location>
        <begin position="403"/>
        <end position="413"/>
    </location>
</feature>
<name>A0ABD0K9N4_9CAEN</name>
<dbReference type="GO" id="GO:0004568">
    <property type="term" value="F:chitinase activity"/>
    <property type="evidence" value="ECO:0007669"/>
    <property type="project" value="UniProtKB-ARBA"/>
</dbReference>
<dbReference type="InterPro" id="IPR001223">
    <property type="entry name" value="Glyco_hydro18_cat"/>
</dbReference>
<dbReference type="InterPro" id="IPR017853">
    <property type="entry name" value="GH"/>
</dbReference>
<feature type="compositionally biased region" description="Low complexity" evidence="7">
    <location>
        <begin position="420"/>
        <end position="429"/>
    </location>
</feature>
<evidence type="ECO:0000256" key="1">
    <source>
        <dbReference type="ARBA" id="ARBA00022729"/>
    </source>
</evidence>
<evidence type="ECO:0000256" key="6">
    <source>
        <dbReference type="RuleBase" id="RU004453"/>
    </source>
</evidence>
<dbReference type="PROSITE" id="PS01095">
    <property type="entry name" value="GH18_1"/>
    <property type="match status" value="1"/>
</dbReference>
<dbReference type="PROSITE" id="PS51910">
    <property type="entry name" value="GH18_2"/>
    <property type="match status" value="1"/>
</dbReference>
<protein>
    <recommendedName>
        <fullName evidence="8">GH18 domain-containing protein</fullName>
    </recommendedName>
</protein>
<dbReference type="Pfam" id="PF00704">
    <property type="entry name" value="Glyco_hydro_18"/>
    <property type="match status" value="1"/>
</dbReference>
<dbReference type="SUPFAM" id="SSF51445">
    <property type="entry name" value="(Trans)glycosidases"/>
    <property type="match status" value="1"/>
</dbReference>
<reference evidence="9 10" key="1">
    <citation type="journal article" date="2023" name="Sci. Data">
        <title>Genome assembly of the Korean intertidal mud-creeper Batillaria attramentaria.</title>
        <authorList>
            <person name="Patra A.K."/>
            <person name="Ho P.T."/>
            <person name="Jun S."/>
            <person name="Lee S.J."/>
            <person name="Kim Y."/>
            <person name="Won Y.J."/>
        </authorList>
    </citation>
    <scope>NUCLEOTIDE SEQUENCE [LARGE SCALE GENOMIC DNA]</scope>
    <source>
        <strain evidence="9">Wonlab-2016</strain>
    </source>
</reference>
<dbReference type="FunFam" id="3.20.20.80:FF:000007">
    <property type="entry name" value="Acidic mammalian chitinase"/>
    <property type="match status" value="1"/>
</dbReference>
<feature type="non-terminal residue" evidence="9">
    <location>
        <position position="552"/>
    </location>
</feature>
<gene>
    <name evidence="9" type="ORF">BaRGS_00025003</name>
</gene>
<dbReference type="SUPFAM" id="SSF54556">
    <property type="entry name" value="Chitinase insertion domain"/>
    <property type="match status" value="1"/>
</dbReference>
<dbReference type="CDD" id="cd02872">
    <property type="entry name" value="GH18_chitolectin_chitotriosidase"/>
    <property type="match status" value="1"/>
</dbReference>
<keyword evidence="4 5" id="KW-0326">Glycosidase</keyword>
<keyword evidence="2 5" id="KW-0378">Hydrolase</keyword>
<dbReference type="AlphaFoldDB" id="A0ABD0K9N4"/>
<dbReference type="InterPro" id="IPR050314">
    <property type="entry name" value="Glycosyl_Hydrlase_18"/>
</dbReference>
<evidence type="ECO:0000313" key="9">
    <source>
        <dbReference type="EMBL" id="KAK7483787.1"/>
    </source>
</evidence>
<evidence type="ECO:0000256" key="4">
    <source>
        <dbReference type="ARBA" id="ARBA00023295"/>
    </source>
</evidence>
<dbReference type="EMBL" id="JACVVK020000221">
    <property type="protein sequence ID" value="KAK7483787.1"/>
    <property type="molecule type" value="Genomic_DNA"/>
</dbReference>
<evidence type="ECO:0000259" key="8">
    <source>
        <dbReference type="PROSITE" id="PS51910"/>
    </source>
</evidence>
<dbReference type="InterPro" id="IPR011583">
    <property type="entry name" value="Chitinase_II/V-like_cat"/>
</dbReference>
<dbReference type="Gene3D" id="3.10.50.10">
    <property type="match status" value="1"/>
</dbReference>
<accession>A0ABD0K9N4</accession>
<evidence type="ECO:0000256" key="5">
    <source>
        <dbReference type="RuleBase" id="RU000489"/>
    </source>
</evidence>
<dbReference type="SMART" id="SM00636">
    <property type="entry name" value="Glyco_18"/>
    <property type="match status" value="1"/>
</dbReference>
<evidence type="ECO:0000256" key="2">
    <source>
        <dbReference type="ARBA" id="ARBA00022801"/>
    </source>
</evidence>
<comment type="caution">
    <text evidence="9">The sequence shown here is derived from an EMBL/GenBank/DDBJ whole genome shotgun (WGS) entry which is preliminary data.</text>
</comment>
<feature type="region of interest" description="Disordered" evidence="7">
    <location>
        <begin position="458"/>
        <end position="484"/>
    </location>
</feature>
<dbReference type="InterPro" id="IPR029070">
    <property type="entry name" value="Chitinase_insertion_sf"/>
</dbReference>
<sequence>MAACGDICSGSGHKRVCYFTNWSMYRPGSAAYTVANVDPFLCTHLIYAFAEIDYHGNMKPQLATDSETDTYKEFNNLRMRNPDLKTLISVGGWNFGSKKFSQMAGVAAVRSRFVTSAVRFLRQHGFDGLDIDWEYPGLRGGSPKDRNNLVMLCKELRQAFEAEKSGSKRLLLTAAVPAAKSKMDIGFNIRALDRYLDLWNLMTYDYHGPWAGKTGHNSPLHPSAKETGAALMDNVAWTASEYVRRGASKHKMMIGLSMYGHSFRLKHPSHNRPLSSASLGPAGPLTRQPGFWAYYEVCQRIADGGRKVITDVEQRVPYYVERNLWISFDDVDSIKEKTRWLKRNGFGGFMAWSLDLDVFQRSLCSSVSSPYPLISAATGVLLDPSEPGSPDVPFITTTSPAVTTRAPTRQTTRTPERSSTRQSVVRSTRAPFVATTRAPAASTRVPVFSTRAPVASTRVPVRSTRAPVTPSRASVTSTRAPAVVTRTPDVTTTHSRSEFICGNRPYRGYSDPAKSLSLHRVLGRAHRIHRTCQTGTVFDEKIGVCVWPPATL</sequence>
<dbReference type="GO" id="GO:0006032">
    <property type="term" value="P:chitin catabolic process"/>
    <property type="evidence" value="ECO:0007669"/>
    <property type="project" value="UniProtKB-ARBA"/>
</dbReference>
<organism evidence="9 10">
    <name type="scientific">Batillaria attramentaria</name>
    <dbReference type="NCBI Taxonomy" id="370345"/>
    <lineage>
        <taxon>Eukaryota</taxon>
        <taxon>Metazoa</taxon>
        <taxon>Spiralia</taxon>
        <taxon>Lophotrochozoa</taxon>
        <taxon>Mollusca</taxon>
        <taxon>Gastropoda</taxon>
        <taxon>Caenogastropoda</taxon>
        <taxon>Sorbeoconcha</taxon>
        <taxon>Cerithioidea</taxon>
        <taxon>Batillariidae</taxon>
        <taxon>Batillaria</taxon>
    </lineage>
</organism>
<evidence type="ECO:0000256" key="7">
    <source>
        <dbReference type="SAM" id="MobiDB-lite"/>
    </source>
</evidence>
<dbReference type="Proteomes" id="UP001519460">
    <property type="component" value="Unassembled WGS sequence"/>
</dbReference>
<keyword evidence="10" id="KW-1185">Reference proteome</keyword>
<evidence type="ECO:0000256" key="3">
    <source>
        <dbReference type="ARBA" id="ARBA00023157"/>
    </source>
</evidence>
<feature type="domain" description="GH18" evidence="8">
    <location>
        <begin position="13"/>
        <end position="384"/>
    </location>
</feature>